<reference evidence="2" key="1">
    <citation type="submission" date="2021-01" db="EMBL/GenBank/DDBJ databases">
        <title>Whole genome shotgun sequence of Actinoplanes rishiriensis NBRC 108556.</title>
        <authorList>
            <person name="Komaki H."/>
            <person name="Tamura T."/>
        </authorList>
    </citation>
    <scope>NUCLEOTIDE SEQUENCE</scope>
    <source>
        <strain evidence="2">NBRC 108556</strain>
    </source>
</reference>
<feature type="repeat" description="TPR" evidence="1">
    <location>
        <begin position="446"/>
        <end position="479"/>
    </location>
</feature>
<protein>
    <recommendedName>
        <fullName evidence="4">NB-ARC domain-containing protein</fullName>
    </recommendedName>
</protein>
<comment type="caution">
    <text evidence="2">The sequence shown here is derived from an EMBL/GenBank/DDBJ whole genome shotgun (WGS) entry which is preliminary data.</text>
</comment>
<gene>
    <name evidence="2" type="ORF">Ari01nite_69730</name>
</gene>
<dbReference type="SUPFAM" id="SSF48452">
    <property type="entry name" value="TPR-like"/>
    <property type="match status" value="2"/>
</dbReference>
<dbReference type="InterPro" id="IPR036388">
    <property type="entry name" value="WH-like_DNA-bd_sf"/>
</dbReference>
<name>A0A919K3H2_9ACTN</name>
<dbReference type="InterPro" id="IPR011990">
    <property type="entry name" value="TPR-like_helical_dom_sf"/>
</dbReference>
<dbReference type="EMBL" id="BOMV01000073">
    <property type="protein sequence ID" value="GIE99508.1"/>
    <property type="molecule type" value="Genomic_DNA"/>
</dbReference>
<dbReference type="PROSITE" id="PS50005">
    <property type="entry name" value="TPR"/>
    <property type="match status" value="1"/>
</dbReference>
<dbReference type="SUPFAM" id="SSF52540">
    <property type="entry name" value="P-loop containing nucleoside triphosphate hydrolases"/>
    <property type="match status" value="1"/>
</dbReference>
<dbReference type="PANTHER" id="PTHR47691">
    <property type="entry name" value="REGULATOR-RELATED"/>
    <property type="match status" value="1"/>
</dbReference>
<dbReference type="InterPro" id="IPR019734">
    <property type="entry name" value="TPR_rpt"/>
</dbReference>
<dbReference type="Gene3D" id="3.40.50.300">
    <property type="entry name" value="P-loop containing nucleotide triphosphate hydrolases"/>
    <property type="match status" value="1"/>
</dbReference>
<organism evidence="2 3">
    <name type="scientific">Paractinoplanes rishiriensis</name>
    <dbReference type="NCBI Taxonomy" id="1050105"/>
    <lineage>
        <taxon>Bacteria</taxon>
        <taxon>Bacillati</taxon>
        <taxon>Actinomycetota</taxon>
        <taxon>Actinomycetes</taxon>
        <taxon>Micromonosporales</taxon>
        <taxon>Micromonosporaceae</taxon>
        <taxon>Paractinoplanes</taxon>
    </lineage>
</organism>
<dbReference type="InterPro" id="IPR027417">
    <property type="entry name" value="P-loop_NTPase"/>
</dbReference>
<evidence type="ECO:0008006" key="4">
    <source>
        <dbReference type="Google" id="ProtNLM"/>
    </source>
</evidence>
<dbReference type="Gene3D" id="1.10.10.10">
    <property type="entry name" value="Winged helix-like DNA-binding domain superfamily/Winged helix DNA-binding domain"/>
    <property type="match status" value="1"/>
</dbReference>
<dbReference type="RefSeq" id="WP_203786494.1">
    <property type="nucleotide sequence ID" value="NZ_BOMV01000073.1"/>
</dbReference>
<evidence type="ECO:0000256" key="1">
    <source>
        <dbReference type="PROSITE-ProRule" id="PRU00339"/>
    </source>
</evidence>
<evidence type="ECO:0000313" key="2">
    <source>
        <dbReference type="EMBL" id="GIE99508.1"/>
    </source>
</evidence>
<evidence type="ECO:0000313" key="3">
    <source>
        <dbReference type="Proteomes" id="UP000636960"/>
    </source>
</evidence>
<keyword evidence="1" id="KW-0802">TPR repeat</keyword>
<dbReference type="Pfam" id="PF13424">
    <property type="entry name" value="TPR_12"/>
    <property type="match status" value="2"/>
</dbReference>
<dbReference type="SMART" id="SM00028">
    <property type="entry name" value="TPR"/>
    <property type="match status" value="4"/>
</dbReference>
<dbReference type="PANTHER" id="PTHR47691:SF3">
    <property type="entry name" value="HTH-TYPE TRANSCRIPTIONAL REGULATOR RV0890C-RELATED"/>
    <property type="match status" value="1"/>
</dbReference>
<dbReference type="AlphaFoldDB" id="A0A919K3H2"/>
<proteinExistence type="predicted"/>
<dbReference type="Gene3D" id="1.25.40.10">
    <property type="entry name" value="Tetratricopeptide repeat domain"/>
    <property type="match status" value="1"/>
</dbReference>
<sequence length="663" mass="71668">MGKTALAVHWAHRRRDRFPDGQLYVNLRGFAVKEPVTAGEALATLLGALGVPPDRIPAEVAEASGLYRSMLAERRVLILLDNAAEADQIRPLLPGTPASLAVVTSRNRLSGLIAIDGAHRLLLEPMPGPDACELLAAILGGGRPADPPDALADLAAACGHLPLALRIAAANLIDQPRRTIADYLDELRASRLDVLAVPDDDQAAVGTALALSYRRLEPPVRRLFRLLGLIADLEVHPPAAAALAGIDEEAAAQLLEVLTDAHLLQPLPARRYTFHDLIRRYAEERAEADEPQPERDAALDRLYHWYLVRICSSDRLLMPGRPPVLYVDGPPAFDTALDALAWLDLEQRNISALVRHAASTGRHVDAFRIPYLVRGYYQHRNWASAIEIQRHSVAAAVALDDPGLEDRARSLLATALTRARDYDAAIEEQQRVLVLARRVGDRQREALALNNLGWMYNESGSPERALPAYRSALALFDPDFEPDHPYLTAALQNVGDVLSVLGQHAEAVDHHRQALAIARADGDRAQELDSLTCLGEAHARAGDHRRAVTEYRAALGVQDEVGNQFVEALTRAALAESLRALGEMPAAAAELAAAANVHRTMDDTPGAIGVLLDLAGLLLAEDDQAGARRALNDASALHAASPDPREAHRLAALTADLEAAGKR</sequence>
<accession>A0A919K3H2</accession>
<dbReference type="Proteomes" id="UP000636960">
    <property type="component" value="Unassembled WGS sequence"/>
</dbReference>
<keyword evidence="3" id="KW-1185">Reference proteome</keyword>